<dbReference type="Pfam" id="PF11855">
    <property type="entry name" value="DUF3375"/>
    <property type="match status" value="1"/>
</dbReference>
<protein>
    <recommendedName>
        <fullName evidence="3">DUF3375 domain-containing protein</fullName>
    </recommendedName>
</protein>
<accession>A0A0R0C232</accession>
<organism evidence="1 2">
    <name type="scientific">Stenotrophomonas koreensis</name>
    <dbReference type="NCBI Taxonomy" id="266128"/>
    <lineage>
        <taxon>Bacteria</taxon>
        <taxon>Pseudomonadati</taxon>
        <taxon>Pseudomonadota</taxon>
        <taxon>Gammaproteobacteria</taxon>
        <taxon>Lysobacterales</taxon>
        <taxon>Lysobacteraceae</taxon>
        <taxon>Stenotrophomonas</taxon>
    </lineage>
</organism>
<dbReference type="RefSeq" id="WP_057662578.1">
    <property type="nucleotide sequence ID" value="NZ_LDJH01000003.1"/>
</dbReference>
<evidence type="ECO:0000313" key="2">
    <source>
        <dbReference type="Proteomes" id="UP000051254"/>
    </source>
</evidence>
<dbReference type="PATRIC" id="fig|266128.3.peg.1729"/>
<comment type="caution">
    <text evidence="1">The sequence shown here is derived from an EMBL/GenBank/DDBJ whole genome shotgun (WGS) entry which is preliminary data.</text>
</comment>
<evidence type="ECO:0008006" key="3">
    <source>
        <dbReference type="Google" id="ProtNLM"/>
    </source>
</evidence>
<name>A0A0R0C232_9GAMM</name>
<dbReference type="AlphaFoldDB" id="A0A0R0C232"/>
<sequence length="489" mass="55246">MKYRDRIATYQRLREQPLWKLLAADRAPVLVGLLQGLLMENDRRLGAAVLHERLQNQLDALNAEQLEMELPRTAQAYVAYWLAQGWLERRLPEGASEEEYELSRQALQAIRFIAGIGQSAAVATESRLSLVMQQVAQLAQQTEVNPEARLAVLQAERARIDAEIAEVSSGKVAALDGKRALERTRDLIRLADELAEDFRRVRDDFEQLNRRFRESIIDAEGARGDVLDKLFNGIDVIGESEAGRTFQAFWDLLNDPLRSGQLDEALEQVLSRNYTRKLGRGERNFLRNFTATLLDRGGQVHDVMQNFARSLRGFVQSRGFLEQRRLNQLLKQAQSQALGLRDGLRPTAATGYVLPLSASRLRSIGQWKLHDPSTHQVDSTIWWSDGAEISLDSVGDLVAQSEIDIRSLKDDLYFLLGQSPRLSLSQVLEQRPARQGLGSVIGYLSIATRYGVVAAEQHETVQWTGGDGQVRRARVPQVWFVKEKRDELV</sequence>
<gene>
    <name evidence="1" type="ORF">ABB25_01265</name>
</gene>
<evidence type="ECO:0000313" key="1">
    <source>
        <dbReference type="EMBL" id="KRG60442.1"/>
    </source>
</evidence>
<keyword evidence="2" id="KW-1185">Reference proteome</keyword>
<dbReference type="STRING" id="266128.ABB25_01265"/>
<dbReference type="EMBL" id="LDJH01000003">
    <property type="protein sequence ID" value="KRG60442.1"/>
    <property type="molecule type" value="Genomic_DNA"/>
</dbReference>
<proteinExistence type="predicted"/>
<dbReference type="OrthoDB" id="138803at2"/>
<reference evidence="1 2" key="1">
    <citation type="submission" date="2015-05" db="EMBL/GenBank/DDBJ databases">
        <title>Genome sequencing and analysis of members of genus Stenotrophomonas.</title>
        <authorList>
            <person name="Patil P.P."/>
            <person name="Midha S."/>
            <person name="Patil P.B."/>
        </authorList>
    </citation>
    <scope>NUCLEOTIDE SEQUENCE [LARGE SCALE GENOMIC DNA]</scope>
    <source>
        <strain evidence="1 2">DSM 17805</strain>
    </source>
</reference>
<dbReference type="Proteomes" id="UP000051254">
    <property type="component" value="Unassembled WGS sequence"/>
</dbReference>
<dbReference type="InterPro" id="IPR021804">
    <property type="entry name" value="DUF3375"/>
</dbReference>